<dbReference type="Proteomes" id="UP001196509">
    <property type="component" value="Unassembled WGS sequence"/>
</dbReference>
<feature type="transmembrane region" description="Helical" evidence="1">
    <location>
        <begin position="168"/>
        <end position="186"/>
    </location>
</feature>
<feature type="transmembrane region" description="Helical" evidence="1">
    <location>
        <begin position="198"/>
        <end position="222"/>
    </location>
</feature>
<feature type="domain" description="DUF112" evidence="2">
    <location>
        <begin position="19"/>
        <end position="434"/>
    </location>
</feature>
<evidence type="ECO:0000259" key="2">
    <source>
        <dbReference type="Pfam" id="PF01970"/>
    </source>
</evidence>
<evidence type="ECO:0000256" key="1">
    <source>
        <dbReference type="SAM" id="Phobius"/>
    </source>
</evidence>
<keyword evidence="1" id="KW-0812">Transmembrane</keyword>
<evidence type="ECO:0000313" key="4">
    <source>
        <dbReference type="Proteomes" id="UP001196509"/>
    </source>
</evidence>
<accession>A0AAE2ZJ82</accession>
<name>A0AAE2ZJ82_9HYPH</name>
<feature type="transmembrane region" description="Helical" evidence="1">
    <location>
        <begin position="386"/>
        <end position="404"/>
    </location>
</feature>
<proteinExistence type="predicted"/>
<evidence type="ECO:0000313" key="3">
    <source>
        <dbReference type="EMBL" id="MBW8637518.1"/>
    </source>
</evidence>
<feature type="transmembrane region" description="Helical" evidence="1">
    <location>
        <begin position="110"/>
        <end position="133"/>
    </location>
</feature>
<sequence>MLQEILNGFDLFLSMQNVLAIVAGMFIGIVIGAIPGLSSSMGIALALPFTYGMNPISAILLVVGIYKGGMFAGSISAILIRTPGTPGNICTLLDGWPLSQKGQSRKALDIALYSSVVADLASNLALILFAAMIASFALQFGPAEYFWLMTFSLTIVTSVAGDSLFKGLVSAVLGLLLATVGLDLIYGNPRFTFGMLEFSGGVSFVPLLIGLFAIPEVIDFYLRKQSGLIHGSRSGSALTLAEFRSCLPTIFRSSAIGVGIGAIPGVGATAASFLSYSLAKRSSKHPETYGKGEIDGVAAAEAGNNAVAGATLIPLLALGIPGDVVTAVMIGAFLIHGLSIGPSLFQTQGDTVYAIFFGIMLSSIAMLILGMLSMRLFARISDIPRHILMPGLLMFCVFGTYAIQNSHFDILVMFAAGFLGFFMMKIDLPVPPFLIAFVLGPSFEDNLRRTILVAHGDYSVFFNSYICWFFAALTVLSVGYGVLSSRRSGSSVEETAENNTGHSA</sequence>
<dbReference type="PANTHER" id="PTHR35342">
    <property type="entry name" value="TRICARBOXYLIC TRANSPORT PROTEIN"/>
    <property type="match status" value="1"/>
</dbReference>
<comment type="caution">
    <text evidence="3">The sequence shown here is derived from an EMBL/GenBank/DDBJ whole genome shotgun (WGS) entry which is preliminary data.</text>
</comment>
<dbReference type="EMBL" id="JAICBX010000002">
    <property type="protein sequence ID" value="MBW8637518.1"/>
    <property type="molecule type" value="Genomic_DNA"/>
</dbReference>
<dbReference type="AlphaFoldDB" id="A0AAE2ZJ82"/>
<organism evidence="3 4">
    <name type="scientific">Flavimaribacter sediminis</name>
    <dbReference type="NCBI Taxonomy" id="2865987"/>
    <lineage>
        <taxon>Bacteria</taxon>
        <taxon>Pseudomonadati</taxon>
        <taxon>Pseudomonadota</taxon>
        <taxon>Alphaproteobacteria</taxon>
        <taxon>Hyphomicrobiales</taxon>
        <taxon>Rhizobiaceae</taxon>
        <taxon>Flavimaribacter</taxon>
    </lineage>
</organism>
<feature type="transmembrane region" description="Helical" evidence="1">
    <location>
        <begin position="43"/>
        <end position="66"/>
    </location>
</feature>
<feature type="transmembrane region" description="Helical" evidence="1">
    <location>
        <begin position="460"/>
        <end position="483"/>
    </location>
</feature>
<keyword evidence="1" id="KW-1133">Transmembrane helix</keyword>
<protein>
    <submittedName>
        <fullName evidence="3">Tripartite tricarboxylate transporter permease</fullName>
    </submittedName>
</protein>
<feature type="transmembrane region" description="Helical" evidence="1">
    <location>
        <begin position="351"/>
        <end position="374"/>
    </location>
</feature>
<gene>
    <name evidence="3" type="ORF">K1W69_09990</name>
</gene>
<dbReference type="PANTHER" id="PTHR35342:SF5">
    <property type="entry name" value="TRICARBOXYLIC TRANSPORT PROTEIN"/>
    <property type="match status" value="1"/>
</dbReference>
<reference evidence="3" key="1">
    <citation type="submission" date="2021-08" db="EMBL/GenBank/DDBJ databases">
        <title>Hoeflea bacterium WL0058 sp. nov., isolated from the sediment.</title>
        <authorList>
            <person name="Wang L."/>
            <person name="Zhang D."/>
        </authorList>
    </citation>
    <scope>NUCLEOTIDE SEQUENCE</scope>
    <source>
        <strain evidence="3">WL0058</strain>
    </source>
</reference>
<keyword evidence="4" id="KW-1185">Reference proteome</keyword>
<feature type="transmembrane region" description="Helical" evidence="1">
    <location>
        <begin position="324"/>
        <end position="345"/>
    </location>
</feature>
<dbReference type="Pfam" id="PF01970">
    <property type="entry name" value="TctA"/>
    <property type="match status" value="1"/>
</dbReference>
<feature type="transmembrane region" description="Helical" evidence="1">
    <location>
        <begin position="12"/>
        <end position="37"/>
    </location>
</feature>
<keyword evidence="1" id="KW-0472">Membrane</keyword>
<dbReference type="InterPro" id="IPR002823">
    <property type="entry name" value="DUF112_TM"/>
</dbReference>
<feature type="transmembrane region" description="Helical" evidence="1">
    <location>
        <begin position="410"/>
        <end position="439"/>
    </location>
</feature>